<protein>
    <recommendedName>
        <fullName evidence="7">Ribosomal protein</fullName>
    </recommendedName>
</protein>
<comment type="subcellular location">
    <subcellularLocation>
        <location evidence="1">Mitochondrion</location>
    </subcellularLocation>
</comment>
<dbReference type="NCBIfam" id="TIGR01022">
    <property type="entry name" value="rpmJ_bact"/>
    <property type="match status" value="1"/>
</dbReference>
<dbReference type="Pfam" id="PF00444">
    <property type="entry name" value="Ribosomal_L36"/>
    <property type="match status" value="1"/>
</dbReference>
<comment type="similarity">
    <text evidence="2 7">Belongs to the bacterial ribosomal protein bL36 family.</text>
</comment>
<dbReference type="PANTHER" id="PTHR46909">
    <property type="entry name" value="39S RIBOSOMAL PROTEIN L36, MITOCHONDRIAL"/>
    <property type="match status" value="1"/>
</dbReference>
<evidence type="ECO:0000256" key="1">
    <source>
        <dbReference type="ARBA" id="ARBA00004173"/>
    </source>
</evidence>
<evidence type="ECO:0000313" key="8">
    <source>
        <dbReference type="Proteomes" id="UP000095287"/>
    </source>
</evidence>
<evidence type="ECO:0000256" key="7">
    <source>
        <dbReference type="RuleBase" id="RU000570"/>
    </source>
</evidence>
<keyword evidence="8" id="KW-1185">Reference proteome</keyword>
<dbReference type="InterPro" id="IPR052143">
    <property type="entry name" value="Mitoribosomal_bL36m"/>
</dbReference>
<organism evidence="8 9">
    <name type="scientific">Steinernema glaseri</name>
    <dbReference type="NCBI Taxonomy" id="37863"/>
    <lineage>
        <taxon>Eukaryota</taxon>
        <taxon>Metazoa</taxon>
        <taxon>Ecdysozoa</taxon>
        <taxon>Nematoda</taxon>
        <taxon>Chromadorea</taxon>
        <taxon>Rhabditida</taxon>
        <taxon>Tylenchina</taxon>
        <taxon>Panagrolaimomorpha</taxon>
        <taxon>Strongyloidoidea</taxon>
        <taxon>Steinernematidae</taxon>
        <taxon>Steinernema</taxon>
    </lineage>
</organism>
<evidence type="ECO:0000256" key="3">
    <source>
        <dbReference type="ARBA" id="ARBA00022946"/>
    </source>
</evidence>
<evidence type="ECO:0000256" key="2">
    <source>
        <dbReference type="ARBA" id="ARBA00007645"/>
    </source>
</evidence>
<proteinExistence type="inferred from homology"/>
<keyword evidence="4 7" id="KW-0689">Ribosomal protein</keyword>
<name>A0A1I7Z1K6_9BILA</name>
<sequence length="82" mass="9281">MSGLLNRLVSGAASALSSSSRQLLGTKTAQVQNHVSGFKVKSMLKLRCRSCYFVRVDGRLHVECPVHPRHKQREMFNVKLLW</sequence>
<accession>A0A1I7Z1K6</accession>
<keyword evidence="3" id="KW-0809">Transit peptide</keyword>
<dbReference type="AlphaFoldDB" id="A0A1I7Z1K6"/>
<dbReference type="WBParaSite" id="L893_g21891.t1">
    <property type="protein sequence ID" value="L893_g21891.t1"/>
    <property type="gene ID" value="L893_g21891"/>
</dbReference>
<evidence type="ECO:0000256" key="5">
    <source>
        <dbReference type="ARBA" id="ARBA00023128"/>
    </source>
</evidence>
<dbReference type="InterPro" id="IPR000473">
    <property type="entry name" value="Ribosomal_bL36"/>
</dbReference>
<dbReference type="PANTHER" id="PTHR46909:SF1">
    <property type="entry name" value="LARGE RIBOSOMAL SUBUNIT PROTEIN BL36M"/>
    <property type="match status" value="1"/>
</dbReference>
<keyword evidence="6 7" id="KW-0687">Ribonucleoprotein</keyword>
<dbReference type="GO" id="GO:0006412">
    <property type="term" value="P:translation"/>
    <property type="evidence" value="ECO:0007669"/>
    <property type="project" value="InterPro"/>
</dbReference>
<evidence type="ECO:0000256" key="6">
    <source>
        <dbReference type="ARBA" id="ARBA00023274"/>
    </source>
</evidence>
<evidence type="ECO:0000256" key="4">
    <source>
        <dbReference type="ARBA" id="ARBA00022980"/>
    </source>
</evidence>
<dbReference type="SUPFAM" id="SSF57840">
    <property type="entry name" value="Ribosomal protein L36"/>
    <property type="match status" value="1"/>
</dbReference>
<reference evidence="9" key="1">
    <citation type="submission" date="2016-11" db="UniProtKB">
        <authorList>
            <consortium name="WormBaseParasite"/>
        </authorList>
    </citation>
    <scope>IDENTIFICATION</scope>
</reference>
<dbReference type="GO" id="GO:0005762">
    <property type="term" value="C:mitochondrial large ribosomal subunit"/>
    <property type="evidence" value="ECO:0007669"/>
    <property type="project" value="TreeGrafter"/>
</dbReference>
<evidence type="ECO:0000313" key="9">
    <source>
        <dbReference type="WBParaSite" id="L893_g21891.t1"/>
    </source>
</evidence>
<dbReference type="InterPro" id="IPR035977">
    <property type="entry name" value="Ribosomal_bL36_sp"/>
</dbReference>
<keyword evidence="5" id="KW-0496">Mitochondrion</keyword>
<dbReference type="GO" id="GO:0003735">
    <property type="term" value="F:structural constituent of ribosome"/>
    <property type="evidence" value="ECO:0007669"/>
    <property type="project" value="InterPro"/>
</dbReference>
<dbReference type="Proteomes" id="UP000095287">
    <property type="component" value="Unplaced"/>
</dbReference>